<gene>
    <name evidence="4" type="ORF">Pmani_019229</name>
</gene>
<feature type="compositionally biased region" description="Polar residues" evidence="1">
    <location>
        <begin position="48"/>
        <end position="69"/>
    </location>
</feature>
<evidence type="ECO:0000256" key="3">
    <source>
        <dbReference type="SAM" id="SignalP"/>
    </source>
</evidence>
<protein>
    <submittedName>
        <fullName evidence="4">Uncharacterized protein</fullName>
    </submittedName>
</protein>
<sequence length="599" mass="64859">MTVRKRVACEILFLLLVVGDTLATTLNPMDILRAQMAYIKANDHMSTTTKKYQETTRNPSSTAQAIRNTPTPPPSPLKFDLSALVSTEHSHTHSPPAFKSPTTTNISPTGSQNFLRTTGSTTKQPSIYNRIEITTQGTRGTTRSSVLGSLFELGINEVEESEPGVEQTAAQLKPAADHNAAMASLTKLLREVGNMTVLPLVTQEGGHQALANFTGNNSSLSHYLDAVRGNAWGQFKGLALSYTNWMEKEYKMQPLTEKLPLDFIKKVLDLGDRVNFLHVVGKKVDPGLAKFLADQLQPLFSHFETLTAGKLVGGRLSSAVGGIVRDAAWKSMHQFVNHVLKVADNFVTKEELEHFKKDLAKTSPIAAQGLDLILNGPPEAPPTPGGRSLYARSGYRDGGYGGGGGYGGYGAYDESYGSYGSQGYSSGGYAAGLLLDPYLILAGLGAAVLLAYLAYRVIVTTEAGGDGGRSYNDLTFMDLSDMPGVVHSLYSMLEDAEEKYRDKRSVSGAQDDADDLIQAVNSLWWEHEDNVGCVRCSLFQYANDHVYTSMRTGHNIALAGLAQLLGSPGSGQLFDQVAERVLEGQPISCHRRDNTCDLH</sequence>
<evidence type="ECO:0000313" key="5">
    <source>
        <dbReference type="Proteomes" id="UP001292094"/>
    </source>
</evidence>
<evidence type="ECO:0000256" key="2">
    <source>
        <dbReference type="SAM" id="Phobius"/>
    </source>
</evidence>
<feature type="compositionally biased region" description="Polar residues" evidence="1">
    <location>
        <begin position="100"/>
        <end position="123"/>
    </location>
</feature>
<accession>A0AAE1U7W7</accession>
<proteinExistence type="predicted"/>
<feature type="transmembrane region" description="Helical" evidence="2">
    <location>
        <begin position="438"/>
        <end position="455"/>
    </location>
</feature>
<dbReference type="EMBL" id="JAWZYT010001796">
    <property type="protein sequence ID" value="KAK4309124.1"/>
    <property type="molecule type" value="Genomic_DNA"/>
</dbReference>
<keyword evidence="2" id="KW-1133">Transmembrane helix</keyword>
<feature type="region of interest" description="Disordered" evidence="1">
    <location>
        <begin position="48"/>
        <end position="123"/>
    </location>
</feature>
<evidence type="ECO:0000313" key="4">
    <source>
        <dbReference type="EMBL" id="KAK4309124.1"/>
    </source>
</evidence>
<keyword evidence="2" id="KW-0472">Membrane</keyword>
<keyword evidence="5" id="KW-1185">Reference proteome</keyword>
<name>A0AAE1U7W7_9EUCA</name>
<organism evidence="4 5">
    <name type="scientific">Petrolisthes manimaculis</name>
    <dbReference type="NCBI Taxonomy" id="1843537"/>
    <lineage>
        <taxon>Eukaryota</taxon>
        <taxon>Metazoa</taxon>
        <taxon>Ecdysozoa</taxon>
        <taxon>Arthropoda</taxon>
        <taxon>Crustacea</taxon>
        <taxon>Multicrustacea</taxon>
        <taxon>Malacostraca</taxon>
        <taxon>Eumalacostraca</taxon>
        <taxon>Eucarida</taxon>
        <taxon>Decapoda</taxon>
        <taxon>Pleocyemata</taxon>
        <taxon>Anomura</taxon>
        <taxon>Galatheoidea</taxon>
        <taxon>Porcellanidae</taxon>
        <taxon>Petrolisthes</taxon>
    </lineage>
</organism>
<dbReference type="Proteomes" id="UP001292094">
    <property type="component" value="Unassembled WGS sequence"/>
</dbReference>
<dbReference type="AlphaFoldDB" id="A0AAE1U7W7"/>
<feature type="chain" id="PRO_5042165454" evidence="3">
    <location>
        <begin position="24"/>
        <end position="599"/>
    </location>
</feature>
<evidence type="ECO:0000256" key="1">
    <source>
        <dbReference type="SAM" id="MobiDB-lite"/>
    </source>
</evidence>
<comment type="caution">
    <text evidence="4">The sequence shown here is derived from an EMBL/GenBank/DDBJ whole genome shotgun (WGS) entry which is preliminary data.</text>
</comment>
<keyword evidence="2" id="KW-0812">Transmembrane</keyword>
<reference evidence="4" key="1">
    <citation type="submission" date="2023-11" db="EMBL/GenBank/DDBJ databases">
        <title>Genome assemblies of two species of porcelain crab, Petrolisthes cinctipes and Petrolisthes manimaculis (Anomura: Porcellanidae).</title>
        <authorList>
            <person name="Angst P."/>
        </authorList>
    </citation>
    <scope>NUCLEOTIDE SEQUENCE</scope>
    <source>
        <strain evidence="4">PB745_02</strain>
        <tissue evidence="4">Gill</tissue>
    </source>
</reference>
<feature type="signal peptide" evidence="3">
    <location>
        <begin position="1"/>
        <end position="23"/>
    </location>
</feature>
<keyword evidence="3" id="KW-0732">Signal</keyword>